<dbReference type="InterPro" id="IPR015855">
    <property type="entry name" value="ABC_transpr_MalK-like"/>
</dbReference>
<protein>
    <submittedName>
        <fullName evidence="8">ABC transporter ATP-binding protein</fullName>
    </submittedName>
</protein>
<dbReference type="InterPro" id="IPR040582">
    <property type="entry name" value="OB_MalK-like"/>
</dbReference>
<evidence type="ECO:0000256" key="5">
    <source>
        <dbReference type="ARBA" id="ARBA00022840"/>
    </source>
</evidence>
<keyword evidence="3" id="KW-0997">Cell inner membrane</keyword>
<dbReference type="InterPro" id="IPR012340">
    <property type="entry name" value="NA-bd_OB-fold"/>
</dbReference>
<dbReference type="InterPro" id="IPR008995">
    <property type="entry name" value="Mo/tungstate-bd_C_term_dom"/>
</dbReference>
<dbReference type="Gene3D" id="3.40.50.300">
    <property type="entry name" value="P-loop containing nucleotide triphosphate hydrolases"/>
    <property type="match status" value="1"/>
</dbReference>
<proteinExistence type="predicted"/>
<organism evidence="8 9">
    <name type="scientific">Paraburkholderia edwinii</name>
    <dbReference type="NCBI Taxonomy" id="2861782"/>
    <lineage>
        <taxon>Bacteria</taxon>
        <taxon>Pseudomonadati</taxon>
        <taxon>Pseudomonadota</taxon>
        <taxon>Betaproteobacteria</taxon>
        <taxon>Burkholderiales</taxon>
        <taxon>Burkholderiaceae</taxon>
        <taxon>Paraburkholderia</taxon>
    </lineage>
</organism>
<evidence type="ECO:0000256" key="6">
    <source>
        <dbReference type="SAM" id="MobiDB-lite"/>
    </source>
</evidence>
<dbReference type="PANTHER" id="PTHR43875:SF1">
    <property type="entry name" value="OSMOPROTECTIVE COMPOUNDS UPTAKE ATP-BINDING PROTEIN GGTA"/>
    <property type="match status" value="1"/>
</dbReference>
<dbReference type="Gene3D" id="2.40.50.140">
    <property type="entry name" value="Nucleic acid-binding proteins"/>
    <property type="match status" value="1"/>
</dbReference>
<dbReference type="InterPro" id="IPR027417">
    <property type="entry name" value="P-loop_NTPase"/>
</dbReference>
<gene>
    <name evidence="8" type="ORF">KZJ38_30820</name>
</gene>
<dbReference type="Gene3D" id="2.40.50.100">
    <property type="match status" value="2"/>
</dbReference>
<evidence type="ECO:0000313" key="9">
    <source>
        <dbReference type="Proteomes" id="UP000826462"/>
    </source>
</evidence>
<feature type="compositionally biased region" description="Gly residues" evidence="6">
    <location>
        <begin position="303"/>
        <end position="312"/>
    </location>
</feature>
<dbReference type="InterPro" id="IPR003439">
    <property type="entry name" value="ABC_transporter-like_ATP-bd"/>
</dbReference>
<evidence type="ECO:0000259" key="7">
    <source>
        <dbReference type="PROSITE" id="PS50893"/>
    </source>
</evidence>
<dbReference type="InterPro" id="IPR017871">
    <property type="entry name" value="ABC_transporter-like_CS"/>
</dbReference>
<dbReference type="PROSITE" id="PS00211">
    <property type="entry name" value="ABC_TRANSPORTER_1"/>
    <property type="match status" value="1"/>
</dbReference>
<keyword evidence="2" id="KW-1003">Cell membrane</keyword>
<dbReference type="Proteomes" id="UP000826462">
    <property type="component" value="Chromosome 2"/>
</dbReference>
<sequence length="397" mass="42694">MATVANSAGLANVAVRDLKVQLGANTVIDALDLDVRGGEFVVLLGPSGCGKSTLLHSIAGLIDVSDGSIEIGGEDMTWADPKDRRVALVFQSYALYPTMSVERNLSFALRINGTPKAEIERRVSRASDMLQLGPLLKRKPAQLSGGQRQRVAIGRAIVREADVFLFDEPLSNLDAKLRTELRRELKQLHQRLNATMIYVTHDQVEAMTLATRMAVMKSGVIQQFGTPAEVYARPENLFVATFLGSPAMNLINGTLAVQNNGVRFVGAHFTLDVSRYPFRETPVAGRPCVLGVRPEDVRVQIGGSAGGTGSTGRSGVETGGSASENLGENLSNNDGERAKVSLVEPMGNHRVIWLDYHGAQIASIDQQKTPVAVGDTIAYTVDGAHISLFDEASSMRL</sequence>
<accession>A0ABX8UQX2</accession>
<dbReference type="InterPro" id="IPR003593">
    <property type="entry name" value="AAA+_ATPase"/>
</dbReference>
<evidence type="ECO:0000256" key="3">
    <source>
        <dbReference type="ARBA" id="ARBA00022519"/>
    </source>
</evidence>
<dbReference type="Pfam" id="PF17912">
    <property type="entry name" value="OB_MalK"/>
    <property type="match status" value="1"/>
</dbReference>
<reference evidence="8 9" key="1">
    <citation type="submission" date="2021-07" db="EMBL/GenBank/DDBJ databases">
        <title>Paraburkholderia edwinii protects Aspergillus sp. from phenazines by acting as a toxin sponge.</title>
        <authorList>
            <person name="Dahlstrom K.M."/>
            <person name="Newman D.K."/>
        </authorList>
    </citation>
    <scope>NUCLEOTIDE SEQUENCE [LARGE SCALE GENOMIC DNA]</scope>
    <source>
        <strain evidence="8 9">Pe01</strain>
    </source>
</reference>
<dbReference type="PROSITE" id="PS50893">
    <property type="entry name" value="ABC_TRANSPORTER_2"/>
    <property type="match status" value="1"/>
</dbReference>
<dbReference type="SMART" id="SM00382">
    <property type="entry name" value="AAA"/>
    <property type="match status" value="1"/>
</dbReference>
<dbReference type="SUPFAM" id="SSF50331">
    <property type="entry name" value="MOP-like"/>
    <property type="match status" value="1"/>
</dbReference>
<dbReference type="RefSeq" id="WP_219800843.1">
    <property type="nucleotide sequence ID" value="NZ_CP080096.1"/>
</dbReference>
<keyword evidence="1" id="KW-0813">Transport</keyword>
<keyword evidence="9" id="KW-1185">Reference proteome</keyword>
<dbReference type="Pfam" id="PF00005">
    <property type="entry name" value="ABC_tran"/>
    <property type="match status" value="1"/>
</dbReference>
<dbReference type="PANTHER" id="PTHR43875">
    <property type="entry name" value="MALTODEXTRIN IMPORT ATP-BINDING PROTEIN MSMX"/>
    <property type="match status" value="1"/>
</dbReference>
<feature type="compositionally biased region" description="Polar residues" evidence="6">
    <location>
        <begin position="322"/>
        <end position="333"/>
    </location>
</feature>
<evidence type="ECO:0000313" key="8">
    <source>
        <dbReference type="EMBL" id="QYD71413.1"/>
    </source>
</evidence>
<feature type="domain" description="ABC transporter" evidence="7">
    <location>
        <begin position="13"/>
        <end position="243"/>
    </location>
</feature>
<dbReference type="InterPro" id="IPR047641">
    <property type="entry name" value="ABC_transpr_MalK/UgpC-like"/>
</dbReference>
<keyword evidence="3" id="KW-0472">Membrane</keyword>
<evidence type="ECO:0000256" key="1">
    <source>
        <dbReference type="ARBA" id="ARBA00022448"/>
    </source>
</evidence>
<name>A0ABX8UQX2_9BURK</name>
<keyword evidence="5 8" id="KW-0067">ATP-binding</keyword>
<dbReference type="CDD" id="cd03301">
    <property type="entry name" value="ABC_MalK_N"/>
    <property type="match status" value="1"/>
</dbReference>
<evidence type="ECO:0000256" key="4">
    <source>
        <dbReference type="ARBA" id="ARBA00022741"/>
    </source>
</evidence>
<feature type="region of interest" description="Disordered" evidence="6">
    <location>
        <begin position="300"/>
        <end position="333"/>
    </location>
</feature>
<evidence type="ECO:0000256" key="2">
    <source>
        <dbReference type="ARBA" id="ARBA00022475"/>
    </source>
</evidence>
<dbReference type="SUPFAM" id="SSF52540">
    <property type="entry name" value="P-loop containing nucleoside triphosphate hydrolases"/>
    <property type="match status" value="1"/>
</dbReference>
<dbReference type="GO" id="GO:0005524">
    <property type="term" value="F:ATP binding"/>
    <property type="evidence" value="ECO:0007669"/>
    <property type="project" value="UniProtKB-KW"/>
</dbReference>
<keyword evidence="4" id="KW-0547">Nucleotide-binding</keyword>
<dbReference type="EMBL" id="CP080096">
    <property type="protein sequence ID" value="QYD71413.1"/>
    <property type="molecule type" value="Genomic_DNA"/>
</dbReference>